<sequence length="140" mass="16783">MVLKVGEYVKYIGEGNAFFLKDEEYIIWTIDDRVITLIDNNGDNHEWDYVKFFKSFSLPNTLQVSQTQEDVRSYNVGQSDYSKHKIQPWDIWLEYNLNPWDADIIKRILRTKETDSRKLDYEKIIHVAKERIRQIDAGYE</sequence>
<protein>
    <submittedName>
        <fullName evidence="1">Uncharacterized protein</fullName>
    </submittedName>
</protein>
<proteinExistence type="predicted"/>
<dbReference type="Proteomes" id="UP001225300">
    <property type="component" value="Segment"/>
</dbReference>
<dbReference type="EMBL" id="OQ198718">
    <property type="protein sequence ID" value="WEY17557.1"/>
    <property type="molecule type" value="Genomic_DNA"/>
</dbReference>
<reference evidence="1" key="1">
    <citation type="journal article" date="2023" name="bioRxiv">
        <title>Novel crAssphage isolates exhibit conserved gene order and purifying selection of the host specificity protein.</title>
        <authorList>
            <person name="Papudeshi B."/>
            <person name="Vega A.A."/>
            <person name="Souza C."/>
            <person name="Giles S.K."/>
            <person name="Mallawaarachchi V."/>
            <person name="Roach M.J."/>
            <person name="An M."/>
            <person name="Jacobson N."/>
            <person name="McNair K."/>
            <person name="Mora M.F."/>
            <person name="Pastrana K."/>
            <person name="Leigh C."/>
            <person name="Cram C."/>
            <person name="Plewa W.S."/>
            <person name="Grigson S.R."/>
            <person name="Bouras G."/>
            <person name="Decewicz P."/>
            <person name="Luque A."/>
            <person name="Droit L."/>
            <person name="Handley S.A."/>
            <person name="Segall A.M."/>
            <person name="Dinsdale E.A."/>
            <person name="Edwards R.A."/>
        </authorList>
    </citation>
    <scope>NUCLEOTIDE SEQUENCE</scope>
    <source>
        <strain evidence="1">Bc03</strain>
    </source>
</reference>
<evidence type="ECO:0000313" key="2">
    <source>
        <dbReference type="Proteomes" id="UP001225300"/>
    </source>
</evidence>
<organism evidence="1 2">
    <name type="scientific">Kolpuevirus sp. 'frurule'</name>
    <dbReference type="NCBI Taxonomy" id="3028514"/>
    <lineage>
        <taxon>Viruses</taxon>
        <taxon>Duplodnaviria</taxon>
        <taxon>Heunggongvirae</taxon>
        <taxon>Uroviricota</taxon>
        <taxon>Caudoviricetes</taxon>
        <taxon>Crassvirales</taxon>
        <taxon>Steigviridae</taxon>
        <taxon>Asinivirinae</taxon>
        <taxon>Kolpuevirus</taxon>
    </lineage>
</organism>
<name>A0AAF0ILV1_9CAUD</name>
<keyword evidence="2" id="KW-1185">Reference proteome</keyword>
<accession>A0AAF0ILV1</accession>
<evidence type="ECO:0000313" key="1">
    <source>
        <dbReference type="EMBL" id="WEY17557.1"/>
    </source>
</evidence>